<dbReference type="NCBIfam" id="TIGR00029">
    <property type="entry name" value="S20"/>
    <property type="match status" value="1"/>
</dbReference>
<keyword evidence="15" id="KW-1185">Reference proteome</keyword>
<reference evidence="11 15" key="3">
    <citation type="submission" date="2019-11" db="EMBL/GenBank/DDBJ databases">
        <title>Green- and brown-colored morphotypes of Chlorobia in the stratified aquatic ecosystems of Kandalaksha Gulf (White Sea): A model for study of the accessory genome evolution.</title>
        <authorList>
            <person name="Grouzdev D.S."/>
        </authorList>
    </citation>
    <scope>NUCLEOTIDE SEQUENCE [LARGE SCALE GENOMIC DNA]</scope>
    <source>
        <strain evidence="11 15">ZM</strain>
    </source>
</reference>
<evidence type="ECO:0000256" key="2">
    <source>
        <dbReference type="ARBA" id="ARBA00007634"/>
    </source>
</evidence>
<dbReference type="Proteomes" id="UP000489351">
    <property type="component" value="Unassembled WGS sequence"/>
</dbReference>
<keyword evidence="5 8" id="KW-0689">Ribosomal protein</keyword>
<dbReference type="PANTHER" id="PTHR33398">
    <property type="entry name" value="30S RIBOSOMAL PROTEIN S20"/>
    <property type="match status" value="1"/>
</dbReference>
<sequence length="91" mass="10464">MPLHKSAEKRLRQSDRKNARNRARKKELKVLVKNMQKLVDAGAPKPEVEVAYRSAVQKLDRLGVKNYIHANKASRKKSQLARILNEYGKAE</sequence>
<evidence type="ECO:0000256" key="8">
    <source>
        <dbReference type="HAMAP-Rule" id="MF_00500"/>
    </source>
</evidence>
<protein>
    <recommendedName>
        <fullName evidence="7 8">Small ribosomal subunit protein bS20</fullName>
    </recommendedName>
</protein>
<feature type="region of interest" description="Disordered" evidence="9">
    <location>
        <begin position="1"/>
        <end position="25"/>
    </location>
</feature>
<dbReference type="EMBL" id="WUBZ01000011">
    <property type="protein sequence ID" value="MWV54354.1"/>
    <property type="molecule type" value="Genomic_DNA"/>
</dbReference>
<evidence type="ECO:0000256" key="3">
    <source>
        <dbReference type="ARBA" id="ARBA00022730"/>
    </source>
</evidence>
<feature type="compositionally biased region" description="Basic and acidic residues" evidence="9">
    <location>
        <begin position="1"/>
        <end position="18"/>
    </location>
</feature>
<dbReference type="HAMAP" id="MF_00500">
    <property type="entry name" value="Ribosomal_bS20"/>
    <property type="match status" value="1"/>
</dbReference>
<dbReference type="PANTHER" id="PTHR33398:SF1">
    <property type="entry name" value="SMALL RIBOSOMAL SUBUNIT PROTEIN BS20C"/>
    <property type="match status" value="1"/>
</dbReference>
<name>A0A432AVL3_CHLPH</name>
<dbReference type="EMBL" id="VMRG01000002">
    <property type="protein sequence ID" value="KAA6230636.1"/>
    <property type="molecule type" value="Genomic_DNA"/>
</dbReference>
<evidence type="ECO:0000256" key="5">
    <source>
        <dbReference type="ARBA" id="ARBA00022980"/>
    </source>
</evidence>
<proteinExistence type="inferred from homology"/>
<keyword evidence="4 8" id="KW-0694">RNA-binding</keyword>
<organism evidence="12 13">
    <name type="scientific">Chlorobium phaeovibrioides</name>
    <dbReference type="NCBI Taxonomy" id="1094"/>
    <lineage>
        <taxon>Bacteria</taxon>
        <taxon>Pseudomonadati</taxon>
        <taxon>Chlorobiota</taxon>
        <taxon>Chlorobiia</taxon>
        <taxon>Chlorobiales</taxon>
        <taxon>Chlorobiaceae</taxon>
        <taxon>Chlorobium/Pelodictyon group</taxon>
        <taxon>Chlorobium</taxon>
    </lineage>
</organism>
<keyword evidence="6 8" id="KW-0687">Ribonucleoprotein</keyword>
<dbReference type="GO" id="GO:0070181">
    <property type="term" value="F:small ribosomal subunit rRNA binding"/>
    <property type="evidence" value="ECO:0007669"/>
    <property type="project" value="TreeGrafter"/>
</dbReference>
<evidence type="ECO:0000256" key="7">
    <source>
        <dbReference type="ARBA" id="ARBA00035136"/>
    </source>
</evidence>
<comment type="similarity">
    <text evidence="2 8">Belongs to the bacterial ribosomal protein bS20 family.</text>
</comment>
<reference evidence="12 13" key="1">
    <citation type="submission" date="2018-12" db="EMBL/GenBank/DDBJ databases">
        <authorList>
            <person name="Lunina O.N."/>
            <person name="Grouzdev D.S."/>
            <person name="Gorlenko V.M."/>
            <person name="Savvichev A.S."/>
        </authorList>
    </citation>
    <scope>NUCLEOTIDE SEQUENCE [LARGE SCALE GENOMIC DNA]</scope>
    <source>
        <strain evidence="12 13">BrKhr-17</strain>
    </source>
</reference>
<dbReference type="SMR" id="A0A432AVL3"/>
<keyword evidence="3 8" id="KW-0699">rRNA-binding</keyword>
<dbReference type="GO" id="GO:0006412">
    <property type="term" value="P:translation"/>
    <property type="evidence" value="ECO:0007669"/>
    <property type="project" value="UniProtKB-UniRule"/>
</dbReference>
<accession>A0A432AVL3</accession>
<evidence type="ECO:0000313" key="10">
    <source>
        <dbReference type="EMBL" id="KAA6230636.1"/>
    </source>
</evidence>
<dbReference type="Proteomes" id="UP000279908">
    <property type="component" value="Unassembled WGS sequence"/>
</dbReference>
<dbReference type="GO" id="GO:0003735">
    <property type="term" value="F:structural constituent of ribosome"/>
    <property type="evidence" value="ECO:0007669"/>
    <property type="project" value="InterPro"/>
</dbReference>
<evidence type="ECO:0000313" key="15">
    <source>
        <dbReference type="Proteomes" id="UP000489351"/>
    </source>
</evidence>
<dbReference type="RefSeq" id="WP_011890774.1">
    <property type="nucleotide sequence ID" value="NZ_CP041698.1"/>
</dbReference>
<evidence type="ECO:0000313" key="14">
    <source>
        <dbReference type="Proteomes" id="UP000327458"/>
    </source>
</evidence>
<dbReference type="SUPFAM" id="SSF46992">
    <property type="entry name" value="Ribosomal protein S20"/>
    <property type="match status" value="1"/>
</dbReference>
<evidence type="ECO:0000256" key="1">
    <source>
        <dbReference type="ARBA" id="ARBA00003134"/>
    </source>
</evidence>
<evidence type="ECO:0000256" key="6">
    <source>
        <dbReference type="ARBA" id="ARBA00023274"/>
    </source>
</evidence>
<gene>
    <name evidence="8" type="primary">rpsT</name>
    <name evidence="12" type="ORF">EKD02_02890</name>
    <name evidence="10" type="ORF">FP507_10315</name>
    <name evidence="11" type="ORF">GJ685_04645</name>
</gene>
<dbReference type="InterPro" id="IPR036510">
    <property type="entry name" value="Ribosomal_bS20_sf"/>
</dbReference>
<dbReference type="AlphaFoldDB" id="A0A432AVL3"/>
<dbReference type="GO" id="GO:0015935">
    <property type="term" value="C:small ribosomal subunit"/>
    <property type="evidence" value="ECO:0007669"/>
    <property type="project" value="TreeGrafter"/>
</dbReference>
<dbReference type="InterPro" id="IPR002583">
    <property type="entry name" value="Ribosomal_bS20"/>
</dbReference>
<evidence type="ECO:0000313" key="13">
    <source>
        <dbReference type="Proteomes" id="UP000279908"/>
    </source>
</evidence>
<comment type="function">
    <text evidence="1 8">Binds directly to 16S ribosomal RNA.</text>
</comment>
<evidence type="ECO:0000256" key="4">
    <source>
        <dbReference type="ARBA" id="ARBA00022884"/>
    </source>
</evidence>
<comment type="caution">
    <text evidence="12">The sequence shown here is derived from an EMBL/GenBank/DDBJ whole genome shotgun (WGS) entry which is preliminary data.</text>
</comment>
<dbReference type="Gene3D" id="1.20.58.110">
    <property type="entry name" value="Ribosomal protein S20"/>
    <property type="match status" value="1"/>
</dbReference>
<evidence type="ECO:0000313" key="11">
    <source>
        <dbReference type="EMBL" id="MWV54354.1"/>
    </source>
</evidence>
<evidence type="ECO:0000256" key="9">
    <source>
        <dbReference type="SAM" id="MobiDB-lite"/>
    </source>
</evidence>
<reference evidence="10 14" key="2">
    <citation type="submission" date="2019-07" db="EMBL/GenBank/DDBJ databases">
        <title>Draft genome Sequence of Chlorobium phaeovibrioides sp. strain PhvTcv-s14, from the Phylum Chlorobi.</title>
        <authorList>
            <person name="Babenko V."/>
            <person name="Boldyreva D."/>
            <person name="Kanygina A."/>
            <person name="Selezneva O."/>
            <person name="Akopiyan T."/>
            <person name="Lunina O."/>
        </authorList>
    </citation>
    <scope>NUCLEOTIDE SEQUENCE [LARGE SCALE GENOMIC DNA]</scope>
    <source>
        <strain evidence="10 14">GrTcv12</strain>
    </source>
</reference>
<dbReference type="GO" id="GO:0005829">
    <property type="term" value="C:cytosol"/>
    <property type="evidence" value="ECO:0007669"/>
    <property type="project" value="TreeGrafter"/>
</dbReference>
<dbReference type="Pfam" id="PF01649">
    <property type="entry name" value="Ribosomal_S20p"/>
    <property type="match status" value="1"/>
</dbReference>
<evidence type="ECO:0000313" key="12">
    <source>
        <dbReference type="EMBL" id="RTY39062.1"/>
    </source>
</evidence>
<dbReference type="EMBL" id="RXYK01000003">
    <property type="protein sequence ID" value="RTY39062.1"/>
    <property type="molecule type" value="Genomic_DNA"/>
</dbReference>
<dbReference type="Proteomes" id="UP000327458">
    <property type="component" value="Unassembled WGS sequence"/>
</dbReference>
<dbReference type="OMA" id="QHKTTRN"/>